<keyword evidence="5 7" id="KW-0687">Ribonucleoprotein</keyword>
<dbReference type="GO" id="GO:0042274">
    <property type="term" value="P:ribosomal small subunit biogenesis"/>
    <property type="evidence" value="ECO:0007669"/>
    <property type="project" value="TreeGrafter"/>
</dbReference>
<keyword evidence="3 7" id="KW-0694">RNA-binding</keyword>
<keyword evidence="2 7" id="KW-0699">rRNA-binding</keyword>
<evidence type="ECO:0000256" key="8">
    <source>
        <dbReference type="SAM" id="MobiDB-lite"/>
    </source>
</evidence>
<dbReference type="InterPro" id="IPR022801">
    <property type="entry name" value="Ribosomal_uS4"/>
</dbReference>
<keyword evidence="4 7" id="KW-0689">Ribosomal protein</keyword>
<dbReference type="NCBIfam" id="NF003717">
    <property type="entry name" value="PRK05327.1"/>
    <property type="match status" value="1"/>
</dbReference>
<evidence type="ECO:0000313" key="11">
    <source>
        <dbReference type="EMBL" id="PRP91498.1"/>
    </source>
</evidence>
<dbReference type="PANTHER" id="PTHR11831">
    <property type="entry name" value="30S 40S RIBOSOMAL PROTEIN"/>
    <property type="match status" value="1"/>
</dbReference>
<organism evidence="11 12">
    <name type="scientific">Enhygromyxa salina</name>
    <dbReference type="NCBI Taxonomy" id="215803"/>
    <lineage>
        <taxon>Bacteria</taxon>
        <taxon>Pseudomonadati</taxon>
        <taxon>Myxococcota</taxon>
        <taxon>Polyangia</taxon>
        <taxon>Nannocystales</taxon>
        <taxon>Nannocystaceae</taxon>
        <taxon>Enhygromyxa</taxon>
    </lineage>
</organism>
<dbReference type="HAMAP" id="MF_01306_B">
    <property type="entry name" value="Ribosomal_uS4_B"/>
    <property type="match status" value="1"/>
</dbReference>
<name>A0A2S9XF53_9BACT</name>
<dbReference type="InterPro" id="IPR036986">
    <property type="entry name" value="S4_RNA-bd_sf"/>
</dbReference>
<dbReference type="RefSeq" id="WP_106394683.1">
    <property type="nucleotide sequence ID" value="NZ_PVNK01000240.1"/>
</dbReference>
<dbReference type="NCBIfam" id="TIGR01017">
    <property type="entry name" value="rpsD_bact"/>
    <property type="match status" value="1"/>
</dbReference>
<dbReference type="SUPFAM" id="SSF55174">
    <property type="entry name" value="Alpha-L RNA-binding motif"/>
    <property type="match status" value="1"/>
</dbReference>
<dbReference type="InterPro" id="IPR005709">
    <property type="entry name" value="Ribosomal_uS4_bac-type"/>
</dbReference>
<evidence type="ECO:0000256" key="7">
    <source>
        <dbReference type="HAMAP-Rule" id="MF_01306"/>
    </source>
</evidence>
<gene>
    <name evidence="7 11" type="primary">rpsD</name>
    <name evidence="11" type="ORF">ENSA5_54720</name>
</gene>
<keyword evidence="12" id="KW-1185">Reference proteome</keyword>
<dbReference type="Gene3D" id="3.10.290.10">
    <property type="entry name" value="RNA-binding S4 domain"/>
    <property type="match status" value="1"/>
</dbReference>
<dbReference type="OrthoDB" id="9803672at2"/>
<dbReference type="GO" id="GO:0015935">
    <property type="term" value="C:small ribosomal subunit"/>
    <property type="evidence" value="ECO:0007669"/>
    <property type="project" value="InterPro"/>
</dbReference>
<evidence type="ECO:0000259" key="10">
    <source>
        <dbReference type="SMART" id="SM01390"/>
    </source>
</evidence>
<dbReference type="InterPro" id="IPR002942">
    <property type="entry name" value="S4_RNA-bd"/>
</dbReference>
<feature type="region of interest" description="Disordered" evidence="8">
    <location>
        <begin position="37"/>
        <end position="58"/>
    </location>
</feature>
<evidence type="ECO:0000256" key="5">
    <source>
        <dbReference type="ARBA" id="ARBA00023274"/>
    </source>
</evidence>
<dbReference type="FunFam" id="3.10.290.10:FF:000001">
    <property type="entry name" value="30S ribosomal protein S4"/>
    <property type="match status" value="1"/>
</dbReference>
<accession>A0A2S9XF53</accession>
<dbReference type="GO" id="GO:0019843">
    <property type="term" value="F:rRNA binding"/>
    <property type="evidence" value="ECO:0007669"/>
    <property type="project" value="UniProtKB-UniRule"/>
</dbReference>
<dbReference type="GO" id="GO:0006412">
    <property type="term" value="P:translation"/>
    <property type="evidence" value="ECO:0007669"/>
    <property type="project" value="UniProtKB-UniRule"/>
</dbReference>
<feature type="domain" description="RNA-binding S4" evidence="9">
    <location>
        <begin position="99"/>
        <end position="159"/>
    </location>
</feature>
<comment type="subunit">
    <text evidence="7">Part of the 30S ribosomal subunit. Contacts protein S5. The interaction surface between S4 and S5 is involved in control of translational fidelity.</text>
</comment>
<reference evidence="11 12" key="1">
    <citation type="submission" date="2018-03" db="EMBL/GenBank/DDBJ databases">
        <title>Draft Genome Sequences of the Obligatory Marine Myxobacteria Enhygromyxa salina SWB005.</title>
        <authorList>
            <person name="Poehlein A."/>
            <person name="Moghaddam J.A."/>
            <person name="Harms H."/>
            <person name="Alanjari M."/>
            <person name="Koenig G.M."/>
            <person name="Daniel R."/>
            <person name="Schaeberle T.F."/>
        </authorList>
    </citation>
    <scope>NUCLEOTIDE SEQUENCE [LARGE SCALE GENOMIC DNA]</scope>
    <source>
        <strain evidence="11 12">SWB005</strain>
    </source>
</reference>
<dbReference type="AlphaFoldDB" id="A0A2S9XF53"/>
<protein>
    <recommendedName>
        <fullName evidence="6 7">Small ribosomal subunit protein uS4</fullName>
    </recommendedName>
</protein>
<evidence type="ECO:0000313" key="12">
    <source>
        <dbReference type="Proteomes" id="UP000237968"/>
    </source>
</evidence>
<dbReference type="Gene3D" id="1.10.1050.10">
    <property type="entry name" value="Ribosomal Protein S4 Delta 41, Chain A, domain 1"/>
    <property type="match status" value="1"/>
</dbReference>
<comment type="function">
    <text evidence="7">One of the primary rRNA binding proteins, it binds directly to 16S rRNA where it nucleates assembly of the body of the 30S subunit.</text>
</comment>
<dbReference type="Proteomes" id="UP000237968">
    <property type="component" value="Unassembled WGS sequence"/>
</dbReference>
<dbReference type="PANTHER" id="PTHR11831:SF4">
    <property type="entry name" value="SMALL RIBOSOMAL SUBUNIT PROTEIN US4M"/>
    <property type="match status" value="1"/>
</dbReference>
<dbReference type="SMART" id="SM01390">
    <property type="entry name" value="Ribosomal_S4"/>
    <property type="match status" value="1"/>
</dbReference>
<comment type="function">
    <text evidence="7">With S5 and S12 plays an important role in translational accuracy.</text>
</comment>
<dbReference type="Pfam" id="PF00163">
    <property type="entry name" value="Ribosomal_S4"/>
    <property type="match status" value="1"/>
</dbReference>
<dbReference type="GO" id="GO:0003735">
    <property type="term" value="F:structural constituent of ribosome"/>
    <property type="evidence" value="ECO:0007669"/>
    <property type="project" value="InterPro"/>
</dbReference>
<dbReference type="PROSITE" id="PS50889">
    <property type="entry name" value="S4"/>
    <property type="match status" value="1"/>
</dbReference>
<dbReference type="SMART" id="SM00363">
    <property type="entry name" value="S4"/>
    <property type="match status" value="1"/>
</dbReference>
<comment type="similarity">
    <text evidence="1 7">Belongs to the universal ribosomal protein uS4 family.</text>
</comment>
<evidence type="ECO:0000256" key="6">
    <source>
        <dbReference type="ARBA" id="ARBA00035254"/>
    </source>
</evidence>
<feature type="domain" description="Small ribosomal subunit protein uS4 N-terminal" evidence="10">
    <location>
        <begin position="3"/>
        <end position="98"/>
    </location>
</feature>
<evidence type="ECO:0000256" key="4">
    <source>
        <dbReference type="ARBA" id="ARBA00022980"/>
    </source>
</evidence>
<dbReference type="EMBL" id="PVNK01000240">
    <property type="protein sequence ID" value="PRP91498.1"/>
    <property type="molecule type" value="Genomic_DNA"/>
</dbReference>
<evidence type="ECO:0000256" key="2">
    <source>
        <dbReference type="ARBA" id="ARBA00022730"/>
    </source>
</evidence>
<evidence type="ECO:0000256" key="3">
    <source>
        <dbReference type="ARBA" id="ARBA00022884"/>
    </source>
</evidence>
<comment type="caution">
    <text evidence="11">The sequence shown here is derived from an EMBL/GenBank/DDBJ whole genome shotgun (WGS) entry which is preliminary data.</text>
</comment>
<dbReference type="InterPro" id="IPR001912">
    <property type="entry name" value="Ribosomal_uS4_N"/>
</dbReference>
<dbReference type="Pfam" id="PF01479">
    <property type="entry name" value="S4"/>
    <property type="match status" value="1"/>
</dbReference>
<evidence type="ECO:0000256" key="1">
    <source>
        <dbReference type="ARBA" id="ARBA00007465"/>
    </source>
</evidence>
<evidence type="ECO:0000259" key="9">
    <source>
        <dbReference type="SMART" id="SM00363"/>
    </source>
</evidence>
<dbReference type="FunFam" id="1.10.1050.10:FF:000001">
    <property type="entry name" value="30S ribosomal protein S4"/>
    <property type="match status" value="1"/>
</dbReference>
<dbReference type="CDD" id="cd00165">
    <property type="entry name" value="S4"/>
    <property type="match status" value="1"/>
</dbReference>
<proteinExistence type="inferred from homology"/>
<sequence length="209" mass="24479">MARYIGPVCRLCRREDQKLFLKGDRCFSEKCAYDRRQYPPGQHGQGRRRRPSDYGHQLREKQKVKRMYGLLEKQFRGYYFKAARMKGITGENLLSLLERRLDNVAVRCGFASSHAEARQLVRHGHFTVNGQRVNIPSYLVREGDELLVREKSRKIAKINESLAKLDRSPLPQWIEIDRDNYKAKIKNVPQRSDVAADIDEQLIVELYSK</sequence>